<evidence type="ECO:0000313" key="2">
    <source>
        <dbReference type="Proteomes" id="UP000830395"/>
    </source>
</evidence>
<accession>A0ACC5Z823</accession>
<proteinExistence type="predicted"/>
<name>A0ACC5Z823_9TELE</name>
<dbReference type="EMBL" id="CM040993">
    <property type="protein sequence ID" value="MCJ8744012.1"/>
    <property type="molecule type" value="Genomic_DNA"/>
</dbReference>
<dbReference type="Proteomes" id="UP000830395">
    <property type="component" value="Chromosome 19"/>
</dbReference>
<protein>
    <submittedName>
        <fullName evidence="1">Uncharacterized protein</fullName>
    </submittedName>
</protein>
<keyword evidence="2" id="KW-1185">Reference proteome</keyword>
<organism evidence="1 2">
    <name type="scientific">Pangasius djambal</name>
    <dbReference type="NCBI Taxonomy" id="1691987"/>
    <lineage>
        <taxon>Eukaryota</taxon>
        <taxon>Metazoa</taxon>
        <taxon>Chordata</taxon>
        <taxon>Craniata</taxon>
        <taxon>Vertebrata</taxon>
        <taxon>Euteleostomi</taxon>
        <taxon>Actinopterygii</taxon>
        <taxon>Neopterygii</taxon>
        <taxon>Teleostei</taxon>
        <taxon>Ostariophysi</taxon>
        <taxon>Siluriformes</taxon>
        <taxon>Pangasiidae</taxon>
        <taxon>Pangasius</taxon>
    </lineage>
</organism>
<reference evidence="1" key="1">
    <citation type="submission" date="2020-02" db="EMBL/GenBank/DDBJ databases">
        <title>Genome sequencing of the panga catfish, Pangasius djambal.</title>
        <authorList>
            <person name="Wen M."/>
            <person name="Zahm M."/>
            <person name="Roques C."/>
            <person name="Cabau C."/>
            <person name="Klopp C."/>
            <person name="Donnadieu C."/>
            <person name="Jouanno E."/>
            <person name="Avarre J.-C."/>
            <person name="Campet M."/>
            <person name="Ha T."/>
            <person name="Dugue R."/>
            <person name="Lampietro C."/>
            <person name="Louis A."/>
            <person name="Herpin A."/>
            <person name="Echchiki A."/>
            <person name="Berthelot C."/>
            <person name="Parey E."/>
            <person name="Roest-Crollius H."/>
            <person name="Braasch I."/>
            <person name="Postlethwait J.H."/>
            <person name="Bobe J."/>
            <person name="Montfort J."/>
            <person name="Bouchez O."/>
            <person name="Begum T."/>
            <person name="Schartl M."/>
            <person name="Gustiano R."/>
            <person name="Guiguen Y."/>
        </authorList>
    </citation>
    <scope>NUCLEOTIDE SEQUENCE</scope>
    <source>
        <strain evidence="1">Pdj_M5554</strain>
    </source>
</reference>
<comment type="caution">
    <text evidence="1">The sequence shown here is derived from an EMBL/GenBank/DDBJ whole genome shotgun (WGS) entry which is preliminary data.</text>
</comment>
<evidence type="ECO:0000313" key="1">
    <source>
        <dbReference type="EMBL" id="MCJ8744012.1"/>
    </source>
</evidence>
<sequence>MDARDLFSAAGGKVGYRRFTVIEGSACKESLLYRGLSSRKKLHSADEVQHGRRPNPEGAGSVSVRELSTGRACQRCHIITNQLNRQALALAESSTLTDPNFAGLLLDKLHALEWPPGGHGAESCCEVCGTPLHQLRRLALHSALGLVLDGTPNLQRGPSSGLLAPHSSASSPRPSWVNQGSSSANVQHPSRYHVEPVAGIKHKEMGWIKSGAAGMDIKPSCHATVTPLPMYAQQYLEGVWSVTTVSRAHQQQQSQNLVPDKNSMTSETSRSSQVSAIPSIALKGNRHSSQMTSSSPAQSSSAASFFLRTLDKEGLDPGIEDTAENLPHITAHRHAPVAVGV</sequence>
<gene>
    <name evidence="1" type="ORF">PDJAM_G00101250</name>
</gene>